<dbReference type="Proteomes" id="UP000886819">
    <property type="component" value="Unassembled WGS sequence"/>
</dbReference>
<organism evidence="2 3">
    <name type="scientific">Candidatus Avichristensenella intestinipullorum</name>
    <dbReference type="NCBI Taxonomy" id="2840693"/>
    <lineage>
        <taxon>Bacteria</taxon>
        <taxon>Bacillati</taxon>
        <taxon>Bacillota</taxon>
        <taxon>Clostridia</taxon>
        <taxon>Candidatus Avichristensenella</taxon>
    </lineage>
</organism>
<dbReference type="Gene3D" id="3.40.30.10">
    <property type="entry name" value="Glutaredoxin"/>
    <property type="match status" value="1"/>
</dbReference>
<dbReference type="InterPro" id="IPR006660">
    <property type="entry name" value="Arsenate_reductase-like"/>
</dbReference>
<gene>
    <name evidence="2" type="ORF">IAA66_07025</name>
</gene>
<comment type="similarity">
    <text evidence="1">Belongs to the ArsC family.</text>
</comment>
<reference evidence="2" key="1">
    <citation type="submission" date="2020-10" db="EMBL/GenBank/DDBJ databases">
        <authorList>
            <person name="Gilroy R."/>
        </authorList>
    </citation>
    <scope>NUCLEOTIDE SEQUENCE</scope>
    <source>
        <strain evidence="2">ChiHile30-977</strain>
    </source>
</reference>
<dbReference type="PROSITE" id="PS51353">
    <property type="entry name" value="ARSC"/>
    <property type="match status" value="1"/>
</dbReference>
<reference evidence="2" key="2">
    <citation type="journal article" date="2021" name="PeerJ">
        <title>Extensive microbial diversity within the chicken gut microbiome revealed by metagenomics and culture.</title>
        <authorList>
            <person name="Gilroy R."/>
            <person name="Ravi A."/>
            <person name="Getino M."/>
            <person name="Pursley I."/>
            <person name="Horton D.L."/>
            <person name="Alikhan N.F."/>
            <person name="Baker D."/>
            <person name="Gharbi K."/>
            <person name="Hall N."/>
            <person name="Watson M."/>
            <person name="Adriaenssens E.M."/>
            <person name="Foster-Nyarko E."/>
            <person name="Jarju S."/>
            <person name="Secka A."/>
            <person name="Antonio M."/>
            <person name="Oren A."/>
            <person name="Chaudhuri R.R."/>
            <person name="La Ragione R."/>
            <person name="Hildebrand F."/>
            <person name="Pallen M.J."/>
        </authorList>
    </citation>
    <scope>NUCLEOTIDE SEQUENCE</scope>
    <source>
        <strain evidence="2">ChiHile30-977</strain>
    </source>
</reference>
<dbReference type="PANTHER" id="PTHR30041:SF8">
    <property type="entry name" value="PROTEIN YFFB"/>
    <property type="match status" value="1"/>
</dbReference>
<dbReference type="InterPro" id="IPR036249">
    <property type="entry name" value="Thioredoxin-like_sf"/>
</dbReference>
<dbReference type="Pfam" id="PF03960">
    <property type="entry name" value="ArsC"/>
    <property type="match status" value="1"/>
</dbReference>
<dbReference type="EMBL" id="DVFI01000099">
    <property type="protein sequence ID" value="HIQ63325.1"/>
    <property type="molecule type" value="Genomic_DNA"/>
</dbReference>
<name>A0A9D0YWU6_9FIRM</name>
<accession>A0A9D0YWU6</accession>
<dbReference type="AlphaFoldDB" id="A0A9D0YWU6"/>
<evidence type="ECO:0000313" key="3">
    <source>
        <dbReference type="Proteomes" id="UP000886819"/>
    </source>
</evidence>
<comment type="caution">
    <text evidence="2">The sequence shown here is derived from an EMBL/GenBank/DDBJ whole genome shotgun (WGS) entry which is preliminary data.</text>
</comment>
<evidence type="ECO:0000313" key="2">
    <source>
        <dbReference type="EMBL" id="HIQ63325.1"/>
    </source>
</evidence>
<evidence type="ECO:0000256" key="1">
    <source>
        <dbReference type="PROSITE-ProRule" id="PRU01282"/>
    </source>
</evidence>
<protein>
    <submittedName>
        <fullName evidence="2">ArsC family transcriptional regulator</fullName>
    </submittedName>
</protein>
<proteinExistence type="inferred from homology"/>
<dbReference type="SUPFAM" id="SSF52833">
    <property type="entry name" value="Thioredoxin-like"/>
    <property type="match status" value="1"/>
</dbReference>
<sequence>MIQIYLYKRSFDVQKAERWFKERRIPTQTVDLSRARLGRRELEAMERALGLDALIDKESAAWKECPARFSADREAVLSALLDNPRRLRLPLVRNGQRVTVGYCPQDWASWQDA</sequence>
<dbReference type="PANTHER" id="PTHR30041">
    <property type="entry name" value="ARSENATE REDUCTASE"/>
    <property type="match status" value="1"/>
</dbReference>